<evidence type="ECO:0008006" key="7">
    <source>
        <dbReference type="Google" id="ProtNLM"/>
    </source>
</evidence>
<dbReference type="AlphaFoldDB" id="A0AAW0RBY1"/>
<dbReference type="Gene3D" id="3.40.50.300">
    <property type="entry name" value="P-loop containing nucleotide triphosphate hydrolases"/>
    <property type="match status" value="1"/>
</dbReference>
<dbReference type="Pfam" id="PF24883">
    <property type="entry name" value="NPHP3_N"/>
    <property type="match status" value="1"/>
</dbReference>
<name>A0AAW0RBY1_9PEZI</name>
<reference evidence="5 6" key="1">
    <citation type="submission" date="2023-01" db="EMBL/GenBank/DDBJ databases">
        <title>Analysis of 21 Apiospora genomes using comparative genomics revels a genus with tremendous synthesis potential of carbohydrate active enzymes and secondary metabolites.</title>
        <authorList>
            <person name="Sorensen T."/>
        </authorList>
    </citation>
    <scope>NUCLEOTIDE SEQUENCE [LARGE SCALE GENOMIC DNA]</scope>
    <source>
        <strain evidence="5 6">CBS 117206</strain>
    </source>
</reference>
<evidence type="ECO:0000313" key="5">
    <source>
        <dbReference type="EMBL" id="KAK8132328.1"/>
    </source>
</evidence>
<evidence type="ECO:0000256" key="2">
    <source>
        <dbReference type="SAM" id="MobiDB-lite"/>
    </source>
</evidence>
<dbReference type="Proteomes" id="UP001392437">
    <property type="component" value="Unassembled WGS sequence"/>
</dbReference>
<evidence type="ECO:0000256" key="1">
    <source>
        <dbReference type="ARBA" id="ARBA00022737"/>
    </source>
</evidence>
<dbReference type="EMBL" id="JAQQWP010000001">
    <property type="protein sequence ID" value="KAK8132328.1"/>
    <property type="molecule type" value="Genomic_DNA"/>
</dbReference>
<organism evidence="5 6">
    <name type="scientific">Apiospora kogelbergensis</name>
    <dbReference type="NCBI Taxonomy" id="1337665"/>
    <lineage>
        <taxon>Eukaryota</taxon>
        <taxon>Fungi</taxon>
        <taxon>Dikarya</taxon>
        <taxon>Ascomycota</taxon>
        <taxon>Pezizomycotina</taxon>
        <taxon>Sordariomycetes</taxon>
        <taxon>Xylariomycetidae</taxon>
        <taxon>Amphisphaeriales</taxon>
        <taxon>Apiosporaceae</taxon>
        <taxon>Apiospora</taxon>
    </lineage>
</organism>
<evidence type="ECO:0000259" key="4">
    <source>
        <dbReference type="Pfam" id="PF25053"/>
    </source>
</evidence>
<proteinExistence type="predicted"/>
<accession>A0AAW0RBY1</accession>
<dbReference type="InterPro" id="IPR056884">
    <property type="entry name" value="NPHP3-like_N"/>
</dbReference>
<sequence>MSGLEPIAALGLACNTLQVIGVGLETARIVKQVYQNGELDPALKEHARILDDLSCRIRLDIAAVPAVNSKTQDKQLLKLAEKCQRAGRDLREEVNFLNGPPSRATLVATLRIAAKTIWRKRRLDKLNQTLKGAEGVLRTGLLTRIHEQSVSLDSSLSSLDASLRAFFNEYRQGSADATELMKKHVAIEISRSGEAVMSHVTQTAMQSEQSTKKNIGAAFEGVIKQSQGAHHDAKRDRLLRSLKFDRMNERRSLVGPSHPKTFEWILRDGSEVNEPQASDDVSDGVSEERASDDDDDESDDEFDYTSESESDEELSCATNSWDSFSDWLRSTERVYWISGNPGSGKTTLVKYILNQPQLRRYLDLWAPGAVIISHFFWRPGTAMQQSIRGLLCSTLYQLLLEENVAIDQLLQSHDDKSNKDTDTDWSTEELQSALQQVMSHYSRPIVIFIDGLDEVLPKDGVLRLLEVVEKLKELQGPAGKVKICLGSRREPLLCKRLGVYPQLRLEQLNHTDLRRYGKDNIIVPTEYHIRMSNTFMQNHERYCFIQERLPSRDELREWLVATLVNKAQGVFLWLCLTVTTVTKALNDDETMEDLETRIESLPGDLADLYADMWARMNYNDSRLKVRAASYLQLALADNQNRSANYPLNPFIMMVATTPGMADRLLQSDPSNHVSVTTLIEACEMTMRETASRCAGLIACPAKERAKWNEGQSPWQISEYTSLVPYASEYPAYSFLHRTAQDFLTDTDTGHMVLSSGSFTGERARLHLFKARLTIHRLFKKPLYSWYGSRCGPAYHSNGVGSLLFGLWRPLRFRTTAQRSDVESTRTELSRLLLICEQLFNYGYLYGTPKGYHRILLPESTVVHVYGETTVHHRHEFLVEASMWSYNMPNIWACLLPIVKSRNIDCNTMSQLLVHACSLERSIWDNRELEFRIKAIEVLLSRGASPRHETLRRRPPLGYRTGATIIKTLETPFRALIMSIWSIASKKRIDSIQSQKLLDVIALFVALGADLQDEVYIAIEVTGDLVVFRDLWDDPYGSQRDLEIPPQTGWLPGLRETAPLSFDQGQLIAVVDLSLSRQHVYGYIPLTLFIADVFALGKGKKVEEDFLPLVHLAENGLESAFRTSVLKHTRVPSELQERAWNALEQIRSENVPVGERIKEVRMRLGVCTPLEEPEWQL</sequence>
<dbReference type="InterPro" id="IPR056693">
    <property type="entry name" value="DUF7791"/>
</dbReference>
<keyword evidence="6" id="KW-1185">Reference proteome</keyword>
<dbReference type="InterPro" id="IPR027417">
    <property type="entry name" value="P-loop_NTPase"/>
</dbReference>
<feature type="region of interest" description="Disordered" evidence="2">
    <location>
        <begin position="273"/>
        <end position="312"/>
    </location>
</feature>
<comment type="caution">
    <text evidence="5">The sequence shown here is derived from an EMBL/GenBank/DDBJ whole genome shotgun (WGS) entry which is preliminary data.</text>
</comment>
<evidence type="ECO:0000313" key="6">
    <source>
        <dbReference type="Proteomes" id="UP001392437"/>
    </source>
</evidence>
<protein>
    <recommendedName>
        <fullName evidence="7">NACHT domain-containing protein</fullName>
    </recommendedName>
</protein>
<evidence type="ECO:0000259" key="3">
    <source>
        <dbReference type="Pfam" id="PF24883"/>
    </source>
</evidence>
<dbReference type="SUPFAM" id="SSF52540">
    <property type="entry name" value="P-loop containing nucleoside triphosphate hydrolases"/>
    <property type="match status" value="1"/>
</dbReference>
<feature type="domain" description="DUF7791" evidence="4">
    <location>
        <begin position="626"/>
        <end position="771"/>
    </location>
</feature>
<feature type="compositionally biased region" description="Acidic residues" evidence="2">
    <location>
        <begin position="290"/>
        <end position="312"/>
    </location>
</feature>
<dbReference type="PANTHER" id="PTHR10039:SF5">
    <property type="entry name" value="NACHT DOMAIN-CONTAINING PROTEIN"/>
    <property type="match status" value="1"/>
</dbReference>
<dbReference type="Pfam" id="PF25053">
    <property type="entry name" value="DUF7791"/>
    <property type="match status" value="1"/>
</dbReference>
<dbReference type="PANTHER" id="PTHR10039">
    <property type="entry name" value="AMELOGENIN"/>
    <property type="match status" value="1"/>
</dbReference>
<feature type="domain" description="Nephrocystin 3-like N-terminal" evidence="3">
    <location>
        <begin position="322"/>
        <end position="488"/>
    </location>
</feature>
<gene>
    <name evidence="5" type="ORF">PG999_000501</name>
</gene>
<keyword evidence="1" id="KW-0677">Repeat</keyword>